<feature type="transmembrane region" description="Helical" evidence="5">
    <location>
        <begin position="396"/>
        <end position="416"/>
    </location>
</feature>
<feature type="transmembrane region" description="Helical" evidence="5">
    <location>
        <begin position="364"/>
        <end position="384"/>
    </location>
</feature>
<evidence type="ECO:0000256" key="4">
    <source>
        <dbReference type="ARBA" id="ARBA00023136"/>
    </source>
</evidence>
<feature type="domain" description="Major facilitator superfamily (MFS) profile" evidence="6">
    <location>
        <begin position="25"/>
        <end position="420"/>
    </location>
</feature>
<reference evidence="8" key="1">
    <citation type="journal article" date="2019" name="Int. J. Syst. Evol. Microbiol.">
        <title>The Global Catalogue of Microorganisms (GCM) 10K type strain sequencing project: providing services to taxonomists for standard genome sequencing and annotation.</title>
        <authorList>
            <consortium name="The Broad Institute Genomics Platform"/>
            <consortium name="The Broad Institute Genome Sequencing Center for Infectious Disease"/>
            <person name="Wu L."/>
            <person name="Ma J."/>
        </authorList>
    </citation>
    <scope>NUCLEOTIDE SEQUENCE [LARGE SCALE GENOMIC DNA]</scope>
    <source>
        <strain evidence="8">KCTC 52607</strain>
    </source>
</reference>
<dbReference type="PROSITE" id="PS50850">
    <property type="entry name" value="MFS"/>
    <property type="match status" value="1"/>
</dbReference>
<name>A0ABV7E6X2_9SPHN</name>
<feature type="transmembrane region" description="Helical" evidence="5">
    <location>
        <begin position="20"/>
        <end position="38"/>
    </location>
</feature>
<proteinExistence type="predicted"/>
<evidence type="ECO:0000256" key="1">
    <source>
        <dbReference type="ARBA" id="ARBA00004141"/>
    </source>
</evidence>
<dbReference type="Gene3D" id="1.20.1250.20">
    <property type="entry name" value="MFS general substrate transporter like domains"/>
    <property type="match status" value="2"/>
</dbReference>
<feature type="transmembrane region" description="Helical" evidence="5">
    <location>
        <begin position="182"/>
        <end position="202"/>
    </location>
</feature>
<dbReference type="SUPFAM" id="SSF103473">
    <property type="entry name" value="MFS general substrate transporter"/>
    <property type="match status" value="1"/>
</dbReference>
<dbReference type="InterPro" id="IPR036259">
    <property type="entry name" value="MFS_trans_sf"/>
</dbReference>
<organism evidence="7 8">
    <name type="scientific">Alteraurantiacibacter palmitatis</name>
    <dbReference type="NCBI Taxonomy" id="2054628"/>
    <lineage>
        <taxon>Bacteria</taxon>
        <taxon>Pseudomonadati</taxon>
        <taxon>Pseudomonadota</taxon>
        <taxon>Alphaproteobacteria</taxon>
        <taxon>Sphingomonadales</taxon>
        <taxon>Erythrobacteraceae</taxon>
        <taxon>Alteraurantiacibacter</taxon>
    </lineage>
</organism>
<protein>
    <submittedName>
        <fullName evidence="7">MFS transporter</fullName>
    </submittedName>
</protein>
<feature type="transmembrane region" description="Helical" evidence="5">
    <location>
        <begin position="153"/>
        <end position="176"/>
    </location>
</feature>
<evidence type="ECO:0000313" key="7">
    <source>
        <dbReference type="EMBL" id="MFC3098302.1"/>
    </source>
</evidence>
<feature type="transmembrane region" description="Helical" evidence="5">
    <location>
        <begin position="306"/>
        <end position="324"/>
    </location>
</feature>
<feature type="transmembrane region" description="Helical" evidence="5">
    <location>
        <begin position="276"/>
        <end position="297"/>
    </location>
</feature>
<keyword evidence="4 5" id="KW-0472">Membrane</keyword>
<dbReference type="InterPro" id="IPR020846">
    <property type="entry name" value="MFS_dom"/>
</dbReference>
<comment type="caution">
    <text evidence="7">The sequence shown here is derived from an EMBL/GenBank/DDBJ whole genome shotgun (WGS) entry which is preliminary data.</text>
</comment>
<sequence length="429" mass="44954">MTDTTPAAGAGRPDAIRLGGYELTVLLLLGLAYGFAYFDRMAMTFLGPFVAAEMGLSNEQLGWLGSGLSLTWALGAYFVGRWSDLMGKRKPFLLAALVIFSFASVMSGLAWSFGSLLASRIVMGAAEGPFLPICLAIMVAASAEHRKGLNAAVVQNVFGSIIGTALAPIVLIAIATTWDWRVAFYLSGIPGLVLAVLIWRYIREPEAAPKTAEPAARLSLGQLLAREGREVRSLMATRNIALCALVSIFAVGTVVIGSIFMPLYLDGPRDLDPATWSRMMSVLGFSPAAGAVTAGLLSEKVGRKPALVLFCLLMTIAPAALLWVEGSPTLLAALMFVSWMGLGSFPLFMGVIPAETLGRLRAATAMGAVVAVGEIFGGFALPPITGRLADSFSLDVALYVQLGLAATAGLIALAVAETNPRITGKPAIA</sequence>
<evidence type="ECO:0000256" key="5">
    <source>
        <dbReference type="SAM" id="Phobius"/>
    </source>
</evidence>
<evidence type="ECO:0000256" key="2">
    <source>
        <dbReference type="ARBA" id="ARBA00022692"/>
    </source>
</evidence>
<dbReference type="Pfam" id="PF07690">
    <property type="entry name" value="MFS_1"/>
    <property type="match status" value="1"/>
</dbReference>
<dbReference type="InterPro" id="IPR011701">
    <property type="entry name" value="MFS"/>
</dbReference>
<accession>A0ABV7E6X2</accession>
<feature type="transmembrane region" description="Helical" evidence="5">
    <location>
        <begin position="117"/>
        <end position="141"/>
    </location>
</feature>
<keyword evidence="3 5" id="KW-1133">Transmembrane helix</keyword>
<dbReference type="PANTHER" id="PTHR23508:SF10">
    <property type="entry name" value="CARBOXYLIC ACID TRANSPORTER PROTEIN HOMOLOG"/>
    <property type="match status" value="1"/>
</dbReference>
<comment type="subcellular location">
    <subcellularLocation>
        <location evidence="1">Membrane</location>
        <topology evidence="1">Multi-pass membrane protein</topology>
    </subcellularLocation>
</comment>
<feature type="transmembrane region" description="Helical" evidence="5">
    <location>
        <begin position="92"/>
        <end position="111"/>
    </location>
</feature>
<dbReference type="RefSeq" id="WP_336926880.1">
    <property type="nucleotide sequence ID" value="NZ_JBANRO010000010.1"/>
</dbReference>
<keyword evidence="8" id="KW-1185">Reference proteome</keyword>
<gene>
    <name evidence="7" type="ORF">ACFODU_10920</name>
</gene>
<keyword evidence="2 5" id="KW-0812">Transmembrane</keyword>
<feature type="transmembrane region" description="Helical" evidence="5">
    <location>
        <begin position="330"/>
        <end position="352"/>
    </location>
</feature>
<evidence type="ECO:0000313" key="8">
    <source>
        <dbReference type="Proteomes" id="UP001595456"/>
    </source>
</evidence>
<evidence type="ECO:0000259" key="6">
    <source>
        <dbReference type="PROSITE" id="PS50850"/>
    </source>
</evidence>
<dbReference type="Proteomes" id="UP001595456">
    <property type="component" value="Unassembled WGS sequence"/>
</dbReference>
<feature type="transmembrane region" description="Helical" evidence="5">
    <location>
        <begin position="239"/>
        <end position="264"/>
    </location>
</feature>
<evidence type="ECO:0000256" key="3">
    <source>
        <dbReference type="ARBA" id="ARBA00022989"/>
    </source>
</evidence>
<dbReference type="EMBL" id="JBHRST010000018">
    <property type="protein sequence ID" value="MFC3098302.1"/>
    <property type="molecule type" value="Genomic_DNA"/>
</dbReference>
<feature type="transmembrane region" description="Helical" evidence="5">
    <location>
        <begin position="61"/>
        <end position="80"/>
    </location>
</feature>
<dbReference type="PANTHER" id="PTHR23508">
    <property type="entry name" value="CARBOXYLIC ACID TRANSPORTER PROTEIN HOMOLOG"/>
    <property type="match status" value="1"/>
</dbReference>